<sequence>MIRTVHLRDIGVSALKGGRHQPWDQVLLQSDGPVGDRVFAVVDPDGGQVLKTVEHPSLLSCEARWDNGVLSVDIGGRQVAAEPEMSGEYLTLDYWGRASRMEVVNGPWAGEFSRLLGRSVALARSVVAGGVVFGASVTIATTSSLRRLARESGIAVDERRFRSTFTIDTGDAAAHVEDSWAGRELELGGARLLVKGGVPRCAVIDLDPDTGARGTSLLKTLAGYRLDAGEILFGVYAEVIRAGNVTRGDQARLPPTPATH</sequence>
<dbReference type="AlphaFoldDB" id="A0A4V3I6R0"/>
<dbReference type="OrthoDB" id="9793178at2"/>
<evidence type="ECO:0000313" key="3">
    <source>
        <dbReference type="Proteomes" id="UP000297866"/>
    </source>
</evidence>
<dbReference type="SUPFAM" id="SSF50800">
    <property type="entry name" value="PK beta-barrel domain-like"/>
    <property type="match status" value="1"/>
</dbReference>
<accession>A0A4V3I6R0</accession>
<dbReference type="InterPro" id="IPR011037">
    <property type="entry name" value="Pyrv_Knase-like_insert_dom_sf"/>
</dbReference>
<protein>
    <submittedName>
        <fullName evidence="2">MOSC domain-containing protein</fullName>
    </submittedName>
</protein>
<dbReference type="GO" id="GO:0003824">
    <property type="term" value="F:catalytic activity"/>
    <property type="evidence" value="ECO:0007669"/>
    <property type="project" value="InterPro"/>
</dbReference>
<evidence type="ECO:0000313" key="2">
    <source>
        <dbReference type="EMBL" id="TFB54382.1"/>
    </source>
</evidence>
<dbReference type="InterPro" id="IPR005302">
    <property type="entry name" value="MoCF_Sase_C"/>
</dbReference>
<name>A0A4V3I6R0_9MICO</name>
<gene>
    <name evidence="2" type="ORF">E3O23_03475</name>
</gene>
<organism evidence="2 3">
    <name type="scientific">Cryobacterium tagatosivorans</name>
    <dbReference type="NCBI Taxonomy" id="1259199"/>
    <lineage>
        <taxon>Bacteria</taxon>
        <taxon>Bacillati</taxon>
        <taxon>Actinomycetota</taxon>
        <taxon>Actinomycetes</taxon>
        <taxon>Micrococcales</taxon>
        <taxon>Microbacteriaceae</taxon>
        <taxon>Cryobacterium</taxon>
    </lineage>
</organism>
<dbReference type="PROSITE" id="PS51340">
    <property type="entry name" value="MOSC"/>
    <property type="match status" value="1"/>
</dbReference>
<dbReference type="GO" id="GO:0030151">
    <property type="term" value="F:molybdenum ion binding"/>
    <property type="evidence" value="ECO:0007669"/>
    <property type="project" value="InterPro"/>
</dbReference>
<feature type="domain" description="MOSC" evidence="1">
    <location>
        <begin position="102"/>
        <end position="254"/>
    </location>
</feature>
<comment type="caution">
    <text evidence="2">The sequence shown here is derived from an EMBL/GenBank/DDBJ whole genome shotgun (WGS) entry which is preliminary data.</text>
</comment>
<dbReference type="EMBL" id="SOEZ01000018">
    <property type="protein sequence ID" value="TFB54382.1"/>
    <property type="molecule type" value="Genomic_DNA"/>
</dbReference>
<dbReference type="Pfam" id="PF03473">
    <property type="entry name" value="MOSC"/>
    <property type="match status" value="1"/>
</dbReference>
<dbReference type="GO" id="GO:0030170">
    <property type="term" value="F:pyridoxal phosphate binding"/>
    <property type="evidence" value="ECO:0007669"/>
    <property type="project" value="InterPro"/>
</dbReference>
<proteinExistence type="predicted"/>
<dbReference type="Proteomes" id="UP000297866">
    <property type="component" value="Unassembled WGS sequence"/>
</dbReference>
<dbReference type="RefSeq" id="WP_134488217.1">
    <property type="nucleotide sequence ID" value="NZ_SOEZ01000018.1"/>
</dbReference>
<keyword evidence="3" id="KW-1185">Reference proteome</keyword>
<evidence type="ECO:0000259" key="1">
    <source>
        <dbReference type="PROSITE" id="PS51340"/>
    </source>
</evidence>
<reference evidence="2 3" key="1">
    <citation type="submission" date="2019-03" db="EMBL/GenBank/DDBJ databases">
        <title>Genomics of glacier-inhabiting Cryobacterium strains.</title>
        <authorList>
            <person name="Liu Q."/>
            <person name="Xin Y.-H."/>
        </authorList>
    </citation>
    <scope>NUCLEOTIDE SEQUENCE [LARGE SCALE GENOMIC DNA]</scope>
    <source>
        <strain evidence="2 3">Sr47</strain>
    </source>
</reference>